<name>A0A0P1AH97_PLAHL</name>
<evidence type="ECO:0000313" key="2">
    <source>
        <dbReference type="Proteomes" id="UP000054928"/>
    </source>
</evidence>
<dbReference type="EMBL" id="CCYD01000523">
    <property type="protein sequence ID" value="CEG40609.1"/>
    <property type="molecule type" value="Genomic_DNA"/>
</dbReference>
<evidence type="ECO:0000313" key="1">
    <source>
        <dbReference type="EMBL" id="CEG40609.1"/>
    </source>
</evidence>
<dbReference type="GeneID" id="36405850"/>
<dbReference type="RefSeq" id="XP_024576978.1">
    <property type="nucleotide sequence ID" value="XM_024726286.1"/>
</dbReference>
<dbReference type="Proteomes" id="UP000054928">
    <property type="component" value="Unassembled WGS sequence"/>
</dbReference>
<accession>A0A0P1AH97</accession>
<reference evidence="2" key="1">
    <citation type="submission" date="2014-09" db="EMBL/GenBank/DDBJ databases">
        <authorList>
            <person name="Sharma Rahul"/>
            <person name="Thines Marco"/>
        </authorList>
    </citation>
    <scope>NUCLEOTIDE SEQUENCE [LARGE SCALE GENOMIC DNA]</scope>
</reference>
<sequence length="52" mass="5645">MRCLICLKAMQACLQASKLQRSGCFLINSFANCSDKAFISSLVEQMAEGVQG</sequence>
<organism evidence="1 2">
    <name type="scientific">Plasmopara halstedii</name>
    <name type="common">Downy mildew of sunflower</name>
    <dbReference type="NCBI Taxonomy" id="4781"/>
    <lineage>
        <taxon>Eukaryota</taxon>
        <taxon>Sar</taxon>
        <taxon>Stramenopiles</taxon>
        <taxon>Oomycota</taxon>
        <taxon>Peronosporomycetes</taxon>
        <taxon>Peronosporales</taxon>
        <taxon>Peronosporaceae</taxon>
        <taxon>Plasmopara</taxon>
    </lineage>
</organism>
<protein>
    <submittedName>
        <fullName evidence="1">Uncharacterized protein</fullName>
    </submittedName>
</protein>
<dbReference type="AlphaFoldDB" id="A0A0P1AH97"/>
<proteinExistence type="predicted"/>
<keyword evidence="2" id="KW-1185">Reference proteome</keyword>